<proteinExistence type="predicted"/>
<dbReference type="eggNOG" id="COG0593">
    <property type="taxonomic scope" value="Bacteria"/>
</dbReference>
<dbReference type="GO" id="GO:0005524">
    <property type="term" value="F:ATP binding"/>
    <property type="evidence" value="ECO:0007669"/>
    <property type="project" value="InterPro"/>
</dbReference>
<dbReference type="GO" id="GO:0043565">
    <property type="term" value="F:sequence-specific DNA binding"/>
    <property type="evidence" value="ECO:0007669"/>
    <property type="project" value="InterPro"/>
</dbReference>
<dbReference type="Pfam" id="PF08299">
    <property type="entry name" value="Bac_DnaA_C"/>
    <property type="match status" value="1"/>
</dbReference>
<sequence length="276" mass="31451">MNLELLKPHKMPPQPALTSSDLAAMRVMLSEMRTQIDRLHEISEEFIRMRRHNRGSQYEEREMKPRINRAGRVITLSAIAEEVAKEFEVPLEYFSTPRKFSRMALVRQVMWLLASHLTPYSLSEIARKSDVHHTTLCYGVRRIKERLVTDPQLARTVRTIKARLEGDVSTAPAGRIRFSDVVREVALDYGCTEADVMQPGNAQPGAKMRAIVTYIAHRLGIGSFPDIALYLVRSTGTAKTSVTRLEKSMAESAELRERVEAIERRLFARMQEAGDE</sequence>
<evidence type="ECO:0000259" key="1">
    <source>
        <dbReference type="SMART" id="SM00760"/>
    </source>
</evidence>
<dbReference type="CDD" id="cd06571">
    <property type="entry name" value="Bac_DnaA_C"/>
    <property type="match status" value="1"/>
</dbReference>
<dbReference type="Proteomes" id="UP000002432">
    <property type="component" value="Chromosome"/>
</dbReference>
<keyword evidence="3" id="KW-1185">Reference proteome</keyword>
<dbReference type="Gene3D" id="1.10.1750.10">
    <property type="match status" value="2"/>
</dbReference>
<evidence type="ECO:0000313" key="3">
    <source>
        <dbReference type="Proteomes" id="UP000002432"/>
    </source>
</evidence>
<dbReference type="AlphaFoldDB" id="Q1IL72"/>
<dbReference type="InterPro" id="IPR013159">
    <property type="entry name" value="DnaA_C"/>
</dbReference>
<reference evidence="2 3" key="1">
    <citation type="journal article" date="2009" name="Appl. Environ. Microbiol.">
        <title>Three genomes from the phylum Acidobacteria provide insight into the lifestyles of these microorganisms in soils.</title>
        <authorList>
            <person name="Ward N.L."/>
            <person name="Challacombe J.F."/>
            <person name="Janssen P.H."/>
            <person name="Henrissat B."/>
            <person name="Coutinho P.M."/>
            <person name="Wu M."/>
            <person name="Xie G."/>
            <person name="Haft D.H."/>
            <person name="Sait M."/>
            <person name="Badger J."/>
            <person name="Barabote R.D."/>
            <person name="Bradley B."/>
            <person name="Brettin T.S."/>
            <person name="Brinkac L.M."/>
            <person name="Bruce D."/>
            <person name="Creasy T."/>
            <person name="Daugherty S.C."/>
            <person name="Davidsen T.M."/>
            <person name="DeBoy R.T."/>
            <person name="Detter J.C."/>
            <person name="Dodson R.J."/>
            <person name="Durkin A.S."/>
            <person name="Ganapathy A."/>
            <person name="Gwinn-Giglio M."/>
            <person name="Han C.S."/>
            <person name="Khouri H."/>
            <person name="Kiss H."/>
            <person name="Kothari S.P."/>
            <person name="Madupu R."/>
            <person name="Nelson K.E."/>
            <person name="Nelson W.C."/>
            <person name="Paulsen I."/>
            <person name="Penn K."/>
            <person name="Ren Q."/>
            <person name="Rosovitz M.J."/>
            <person name="Selengut J.D."/>
            <person name="Shrivastava S."/>
            <person name="Sullivan S.A."/>
            <person name="Tapia R."/>
            <person name="Thompson L.S."/>
            <person name="Watkins K.L."/>
            <person name="Yang Q."/>
            <person name="Yu C."/>
            <person name="Zafar N."/>
            <person name="Zhou L."/>
            <person name="Kuske C.R."/>
        </authorList>
    </citation>
    <scope>NUCLEOTIDE SEQUENCE [LARGE SCALE GENOMIC DNA]</scope>
    <source>
        <strain evidence="2 3">Ellin345</strain>
    </source>
</reference>
<dbReference type="KEGG" id="aba:Acid345_3377"/>
<name>Q1IL72_KORVE</name>
<dbReference type="HOGENOM" id="CLU_1007547_0_0_0"/>
<feature type="domain" description="Chromosomal replication initiator DnaA C-terminal" evidence="1">
    <location>
        <begin position="75"/>
        <end position="143"/>
    </location>
</feature>
<dbReference type="SMART" id="SM00760">
    <property type="entry name" value="Bac_DnaA_C"/>
    <property type="match status" value="1"/>
</dbReference>
<dbReference type="GO" id="GO:0006275">
    <property type="term" value="P:regulation of DNA replication"/>
    <property type="evidence" value="ECO:0007669"/>
    <property type="project" value="InterPro"/>
</dbReference>
<organism evidence="2 3">
    <name type="scientific">Koribacter versatilis (strain Ellin345)</name>
    <dbReference type="NCBI Taxonomy" id="204669"/>
    <lineage>
        <taxon>Bacteria</taxon>
        <taxon>Pseudomonadati</taxon>
        <taxon>Acidobacteriota</taxon>
        <taxon>Terriglobia</taxon>
        <taxon>Terriglobales</taxon>
        <taxon>Candidatus Korobacteraceae</taxon>
        <taxon>Candidatus Korobacter</taxon>
    </lineage>
</organism>
<dbReference type="EnsemblBacteria" id="ABF42378">
    <property type="protein sequence ID" value="ABF42378"/>
    <property type="gene ID" value="Acid345_3377"/>
</dbReference>
<dbReference type="GO" id="GO:0006270">
    <property type="term" value="P:DNA replication initiation"/>
    <property type="evidence" value="ECO:0007669"/>
    <property type="project" value="InterPro"/>
</dbReference>
<dbReference type="STRING" id="204669.Acid345_3377"/>
<accession>Q1IL72</accession>
<dbReference type="RefSeq" id="WP_011524177.1">
    <property type="nucleotide sequence ID" value="NC_008009.1"/>
</dbReference>
<dbReference type="SUPFAM" id="SSF48295">
    <property type="entry name" value="TrpR-like"/>
    <property type="match status" value="2"/>
</dbReference>
<evidence type="ECO:0000313" key="2">
    <source>
        <dbReference type="EMBL" id="ABF42378.1"/>
    </source>
</evidence>
<dbReference type="EMBL" id="CP000360">
    <property type="protein sequence ID" value="ABF42378.1"/>
    <property type="molecule type" value="Genomic_DNA"/>
</dbReference>
<dbReference type="InterPro" id="IPR010921">
    <property type="entry name" value="Trp_repressor/repl_initiator"/>
</dbReference>
<gene>
    <name evidence="2" type="ordered locus">Acid345_3377</name>
</gene>
<protein>
    <submittedName>
        <fullName evidence="2">Chromosomal replication initiator, DnaA-like protein</fullName>
    </submittedName>
</protein>